<evidence type="ECO:0000256" key="4">
    <source>
        <dbReference type="ARBA" id="ARBA00022759"/>
    </source>
</evidence>
<dbReference type="SUPFAM" id="SSF54160">
    <property type="entry name" value="Chromo domain-like"/>
    <property type="match status" value="1"/>
</dbReference>
<dbReference type="InterPro" id="IPR016197">
    <property type="entry name" value="Chromo-like_dom_sf"/>
</dbReference>
<proteinExistence type="predicted"/>
<sequence length="652" mass="73499">MDSCAKKPRAQVHALALNDLDKEIPEAVLNQLAVEDAIAEEFCNLSLNALAPPKTVKVANGQTLISDKVIPNLSWWCQGSTFKVDMRVLDMGAYDAILGFDWLQLHSPMVCDWTARTLEFKLGGQLVKLQGINPAALEVQSVSGAQLSKWIRGNDVWALALFPMPVIEEILEELDSAKYFTKLDMSTSLEQHVTHVELVLQKLREHQFYLKFNFSQPFTIETDACDNGMGAVLMQNARPMAYLKGYSLEQGLIKHKGIWLGNNSAIQTKIIAALHASPIGAAWQDISMDFIKGLPSSDGYNVILVVMDRFTKCAHFIAIKHPYTAQSIARIILDQVIRLHGFPKTIVSDRDPVFLSSFWKELFRLYDVKLQMSTAYHPQTDGQTERVNQCLEMYLRCVIHDTPKQWKKWLSLAELWYNSSYHSAINCSPFKALYGQEPNLMAETAIASSTVSVVNDILTERALQLENLKHHLEVAQNRMKQHADRQRTELTFQVGEQVLLKLQPYAQTSLVNRPFPKLAFKFFGPYKVVERIGEVAYRLELPPHSNIHLVFHVSQLKPFTADYSPVFSELPNVPILDAKSVEPAAVLERRLVKKGNHAITQVRVQWTALPPTATTWEDYHVVRARFPSAAAWGQAPFQEGGVVTDASVPREA</sequence>
<dbReference type="Gene3D" id="3.30.420.10">
    <property type="entry name" value="Ribonuclease H-like superfamily/Ribonuclease H"/>
    <property type="match status" value="1"/>
</dbReference>
<evidence type="ECO:0000313" key="6">
    <source>
        <dbReference type="EMBL" id="WVZ56374.1"/>
    </source>
</evidence>
<dbReference type="PANTHER" id="PTHR37984:SF5">
    <property type="entry name" value="PROTEIN NYNRIN-LIKE"/>
    <property type="match status" value="1"/>
</dbReference>
<keyword evidence="7" id="KW-1185">Reference proteome</keyword>
<dbReference type="SUPFAM" id="SSF53098">
    <property type="entry name" value="Ribonuclease H-like"/>
    <property type="match status" value="1"/>
</dbReference>
<evidence type="ECO:0000256" key="1">
    <source>
        <dbReference type="ARBA" id="ARBA00022679"/>
    </source>
</evidence>
<accession>A0AAQ3Q0X2</accession>
<dbReference type="PROSITE" id="PS50994">
    <property type="entry name" value="INTEGRASE"/>
    <property type="match status" value="1"/>
</dbReference>
<reference evidence="6 7" key="1">
    <citation type="submission" date="2024-02" db="EMBL/GenBank/DDBJ databases">
        <title>High-quality chromosome-scale genome assembly of Pensacola bahiagrass (Paspalum notatum Flugge var. saurae).</title>
        <authorList>
            <person name="Vega J.M."/>
            <person name="Podio M."/>
            <person name="Orjuela J."/>
            <person name="Siena L.A."/>
            <person name="Pessino S.C."/>
            <person name="Combes M.C."/>
            <person name="Mariac C."/>
            <person name="Albertini E."/>
            <person name="Pupilli F."/>
            <person name="Ortiz J.P.A."/>
            <person name="Leblanc O."/>
        </authorList>
    </citation>
    <scope>NUCLEOTIDE SEQUENCE [LARGE SCALE GENOMIC DNA]</scope>
    <source>
        <strain evidence="6">R1</strain>
        <tissue evidence="6">Leaf</tissue>
    </source>
</reference>
<dbReference type="InterPro" id="IPR050951">
    <property type="entry name" value="Retrovirus_Pol_polyprotein"/>
</dbReference>
<evidence type="ECO:0000256" key="3">
    <source>
        <dbReference type="ARBA" id="ARBA00022722"/>
    </source>
</evidence>
<name>A0AAQ3Q0X2_PASNO</name>
<dbReference type="GO" id="GO:0015074">
    <property type="term" value="P:DNA integration"/>
    <property type="evidence" value="ECO:0007669"/>
    <property type="project" value="InterPro"/>
</dbReference>
<dbReference type="InterPro" id="IPR056924">
    <property type="entry name" value="SH3_Tf2-1"/>
</dbReference>
<feature type="domain" description="Integrase catalytic" evidence="5">
    <location>
        <begin position="274"/>
        <end position="437"/>
    </location>
</feature>
<dbReference type="InterPro" id="IPR012337">
    <property type="entry name" value="RNaseH-like_sf"/>
</dbReference>
<dbReference type="Gene3D" id="2.40.70.10">
    <property type="entry name" value="Acid Proteases"/>
    <property type="match status" value="1"/>
</dbReference>
<dbReference type="InterPro" id="IPR021109">
    <property type="entry name" value="Peptidase_aspartic_dom_sf"/>
</dbReference>
<dbReference type="GO" id="GO:0003676">
    <property type="term" value="F:nucleic acid binding"/>
    <property type="evidence" value="ECO:0007669"/>
    <property type="project" value="InterPro"/>
</dbReference>
<dbReference type="Pfam" id="PF08284">
    <property type="entry name" value="RVP_2"/>
    <property type="match status" value="1"/>
</dbReference>
<dbReference type="InterPro" id="IPR036397">
    <property type="entry name" value="RNaseH_sf"/>
</dbReference>
<dbReference type="FunFam" id="3.30.420.10:FF:000032">
    <property type="entry name" value="Retrovirus-related Pol polyprotein from transposon 297-like Protein"/>
    <property type="match status" value="1"/>
</dbReference>
<keyword evidence="3" id="KW-0540">Nuclease</keyword>
<evidence type="ECO:0000313" key="7">
    <source>
        <dbReference type="Proteomes" id="UP001341281"/>
    </source>
</evidence>
<dbReference type="InterPro" id="IPR043502">
    <property type="entry name" value="DNA/RNA_pol_sf"/>
</dbReference>
<gene>
    <name evidence="6" type="ORF">U9M48_006918</name>
</gene>
<dbReference type="InterPro" id="IPR001584">
    <property type="entry name" value="Integrase_cat-core"/>
</dbReference>
<keyword evidence="4" id="KW-0255">Endonuclease</keyword>
<dbReference type="PANTHER" id="PTHR37984">
    <property type="entry name" value="PROTEIN CBG26694"/>
    <property type="match status" value="1"/>
</dbReference>
<dbReference type="Proteomes" id="UP001341281">
    <property type="component" value="Chromosome 02"/>
</dbReference>
<dbReference type="Pfam" id="PF24626">
    <property type="entry name" value="SH3_Tf2-1"/>
    <property type="match status" value="1"/>
</dbReference>
<dbReference type="SUPFAM" id="SSF56672">
    <property type="entry name" value="DNA/RNA polymerases"/>
    <property type="match status" value="1"/>
</dbReference>
<dbReference type="EMBL" id="CP144746">
    <property type="protein sequence ID" value="WVZ56374.1"/>
    <property type="molecule type" value="Genomic_DNA"/>
</dbReference>
<organism evidence="6 7">
    <name type="scientific">Paspalum notatum var. saurae</name>
    <dbReference type="NCBI Taxonomy" id="547442"/>
    <lineage>
        <taxon>Eukaryota</taxon>
        <taxon>Viridiplantae</taxon>
        <taxon>Streptophyta</taxon>
        <taxon>Embryophyta</taxon>
        <taxon>Tracheophyta</taxon>
        <taxon>Spermatophyta</taxon>
        <taxon>Magnoliopsida</taxon>
        <taxon>Liliopsida</taxon>
        <taxon>Poales</taxon>
        <taxon>Poaceae</taxon>
        <taxon>PACMAD clade</taxon>
        <taxon>Panicoideae</taxon>
        <taxon>Andropogonodae</taxon>
        <taxon>Paspaleae</taxon>
        <taxon>Paspalinae</taxon>
        <taxon>Paspalum</taxon>
    </lineage>
</organism>
<keyword evidence="1" id="KW-0808">Transferase</keyword>
<keyword evidence="4" id="KW-0378">Hydrolase</keyword>
<keyword evidence="2" id="KW-0548">Nucleotidyltransferase</keyword>
<dbReference type="AlphaFoldDB" id="A0AAQ3Q0X2"/>
<evidence type="ECO:0000259" key="5">
    <source>
        <dbReference type="PROSITE" id="PS50994"/>
    </source>
</evidence>
<evidence type="ECO:0000256" key="2">
    <source>
        <dbReference type="ARBA" id="ARBA00022695"/>
    </source>
</evidence>
<dbReference type="CDD" id="cd00303">
    <property type="entry name" value="retropepsin_like"/>
    <property type="match status" value="1"/>
</dbReference>
<protein>
    <recommendedName>
        <fullName evidence="5">Integrase catalytic domain-containing protein</fullName>
    </recommendedName>
</protein>